<dbReference type="NCBIfam" id="TIGR00778">
    <property type="entry name" value="ahpD_dom"/>
    <property type="match status" value="1"/>
</dbReference>
<dbReference type="PANTHER" id="PTHR33930:SF8">
    <property type="entry name" value="4-CARBOXYMUCONOLACTONE DECARBOXYLASE"/>
    <property type="match status" value="1"/>
</dbReference>
<dbReference type="EC" id="1.11.1.24" evidence="2"/>
<keyword evidence="2" id="KW-0560">Oxidoreductase</keyword>
<dbReference type="GO" id="GO:0140824">
    <property type="term" value="F:thioredoxin-dependent peroxiredoxin activity"/>
    <property type="evidence" value="ECO:0007669"/>
    <property type="project" value="UniProtKB-EC"/>
</dbReference>
<keyword evidence="2" id="KW-0575">Peroxidase</keyword>
<dbReference type="AlphaFoldDB" id="A0A7G9YDQ7"/>
<dbReference type="InterPro" id="IPR003779">
    <property type="entry name" value="CMD-like"/>
</dbReference>
<gene>
    <name evidence="2" type="primary">ahpD</name>
    <name evidence="2" type="ORF">MFHEKKGA_00035</name>
</gene>
<dbReference type="Gene3D" id="1.20.1290.10">
    <property type="entry name" value="AhpD-like"/>
    <property type="match status" value="1"/>
</dbReference>
<organism evidence="2">
    <name type="scientific">Candidatus Methanogaster sp. ANME-2c ERB4</name>
    <dbReference type="NCBI Taxonomy" id="2759911"/>
    <lineage>
        <taxon>Archaea</taxon>
        <taxon>Methanobacteriati</taxon>
        <taxon>Methanobacteriota</taxon>
        <taxon>Stenosarchaea group</taxon>
        <taxon>Methanomicrobia</taxon>
        <taxon>Methanosarcinales</taxon>
        <taxon>ANME-2 cluster</taxon>
        <taxon>Candidatus Methanogasteraceae</taxon>
        <taxon>Candidatus Methanogaster</taxon>
    </lineage>
</organism>
<dbReference type="EMBL" id="MT631169">
    <property type="protein sequence ID" value="QNO46141.1"/>
    <property type="molecule type" value="Genomic_DNA"/>
</dbReference>
<proteinExistence type="predicted"/>
<dbReference type="SUPFAM" id="SSF69118">
    <property type="entry name" value="AhpD-like"/>
    <property type="match status" value="1"/>
</dbReference>
<name>A0A7G9YDQ7_9EURY</name>
<feature type="domain" description="Carboxymuconolactone decarboxylase-like" evidence="1">
    <location>
        <begin position="61"/>
        <end position="125"/>
    </location>
</feature>
<dbReference type="InterPro" id="IPR004675">
    <property type="entry name" value="AhpD_core"/>
</dbReference>
<protein>
    <submittedName>
        <fullName evidence="2">Alkyl hydroperoxide reductase AhpD</fullName>
        <ecNumber evidence="2">1.11.1.24</ecNumber>
    </submittedName>
</protein>
<evidence type="ECO:0000259" key="1">
    <source>
        <dbReference type="Pfam" id="PF02627"/>
    </source>
</evidence>
<dbReference type="PANTHER" id="PTHR33930">
    <property type="entry name" value="ALKYL HYDROPEROXIDE REDUCTASE AHPD"/>
    <property type="match status" value="1"/>
</dbReference>
<accession>A0A7G9YDQ7</accession>
<sequence length="158" mass="17494">MDIEKIQRIMKRDPDDVVDELLDAVEKYYGEVPYILQFLKDTPELLVPKILYDSAIIREFKRLDPQTIELISIGVSAAIKCDHCLRMHIRIAEKLGLSKEEIFDAILIAGTLSNATVLAYATRVLDSEDGVKRGSACDVCDVGCNGCDGGDGDCEGER</sequence>
<evidence type="ECO:0000313" key="2">
    <source>
        <dbReference type="EMBL" id="QNO46141.1"/>
    </source>
</evidence>
<dbReference type="InterPro" id="IPR029032">
    <property type="entry name" value="AhpD-like"/>
</dbReference>
<reference evidence="2" key="1">
    <citation type="submission" date="2020-06" db="EMBL/GenBank/DDBJ databases">
        <title>Unique genomic features of the anaerobic methanotrophic archaea.</title>
        <authorList>
            <person name="Chadwick G.L."/>
            <person name="Skennerton C.T."/>
            <person name="Laso-Perez R."/>
            <person name="Leu A.O."/>
            <person name="Speth D.R."/>
            <person name="Yu H."/>
            <person name="Morgan-Lang C."/>
            <person name="Hatzenpichler R."/>
            <person name="Goudeau D."/>
            <person name="Malmstrom R."/>
            <person name="Brazelton W.J."/>
            <person name="Woyke T."/>
            <person name="Hallam S.J."/>
            <person name="Tyson G.W."/>
            <person name="Wegener G."/>
            <person name="Boetius A."/>
            <person name="Orphan V."/>
        </authorList>
    </citation>
    <scope>NUCLEOTIDE SEQUENCE</scope>
</reference>
<dbReference type="Pfam" id="PF02627">
    <property type="entry name" value="CMD"/>
    <property type="match status" value="1"/>
</dbReference>